<protein>
    <submittedName>
        <fullName evidence="1">Uncharacterized protein</fullName>
    </submittedName>
</protein>
<keyword evidence="2" id="KW-1185">Reference proteome</keyword>
<name>A0ACD4PE85_9PSED</name>
<dbReference type="EMBL" id="CP114035">
    <property type="protein sequence ID" value="WAP65491.1"/>
    <property type="molecule type" value="Genomic_DNA"/>
</dbReference>
<sequence>MRKIAIFVEGQTELHFVSRLITEVAGYGNVAIELWLHRGGAYSKLREEGASPEVADVFVMLVNCCGDGVKTSILERKSLLFAKGFEAILGLQDLYPKPIEDLDRFQAGLDKGLADLGENIKIFLAVGEVEAWFLNEFTHFEKLDSKLSVSYISKESGFNPEEESAETEVRHPAGKLKEIYALADIRYRKREGDTHRLVSYINYENMYLSVRGISKSLDCFLSGLETVLFPSSAE</sequence>
<proteinExistence type="predicted"/>
<evidence type="ECO:0000313" key="2">
    <source>
        <dbReference type="Proteomes" id="UP001163982"/>
    </source>
</evidence>
<reference evidence="1" key="1">
    <citation type="journal article" date="2024" name="Int. J. Syst. Evol. Microbiol.">
        <title>Pseudomonas fortuita sp. nov., isolated from the endosphere of a wild yam.</title>
        <authorList>
            <person name="Carlier A."/>
            <person name="Beaumel M."/>
            <person name="Moreau S."/>
            <person name="Acar T."/>
            <person name="Sana T.G."/>
            <person name="Cnockaert M."/>
            <person name="Vandamme P."/>
        </authorList>
    </citation>
    <scope>NUCLEOTIDE SEQUENCE</scope>
    <source>
        <strain evidence="1">GMI12077</strain>
    </source>
</reference>
<dbReference type="Proteomes" id="UP001163982">
    <property type="component" value="Chromosome"/>
</dbReference>
<accession>A0ACD4PE85</accession>
<evidence type="ECO:0000313" key="1">
    <source>
        <dbReference type="EMBL" id="WAP65491.1"/>
    </source>
</evidence>
<organism evidence="1 2">
    <name type="scientific">Pseudomonas fortuita</name>
    <dbReference type="NCBI Taxonomy" id="3233375"/>
    <lineage>
        <taxon>Bacteria</taxon>
        <taxon>Pseudomonadati</taxon>
        <taxon>Pseudomonadota</taxon>
        <taxon>Gammaproteobacteria</taxon>
        <taxon>Pseudomonadales</taxon>
        <taxon>Pseudomonadaceae</taxon>
        <taxon>Pseudomonas</taxon>
    </lineage>
</organism>
<gene>
    <name evidence="1" type="ORF">OZ911_08835</name>
</gene>